<dbReference type="NCBIfam" id="NF038065">
    <property type="entry name" value="Pr6Pr"/>
    <property type="match status" value="1"/>
</dbReference>
<keyword evidence="1" id="KW-0812">Transmembrane</keyword>
<dbReference type="EMBL" id="JACRYL010000013">
    <property type="protein sequence ID" value="MBC6111753.1"/>
    <property type="molecule type" value="Genomic_DNA"/>
</dbReference>
<dbReference type="InterPro" id="IPR049713">
    <property type="entry name" value="Pr6Pr-like"/>
</dbReference>
<accession>A0ABR7KUG1</accession>
<proteinExistence type="predicted"/>
<evidence type="ECO:0000313" key="2">
    <source>
        <dbReference type="EMBL" id="MBC6111753.1"/>
    </source>
</evidence>
<keyword evidence="1" id="KW-0472">Membrane</keyword>
<feature type="transmembrane region" description="Helical" evidence="1">
    <location>
        <begin position="78"/>
        <end position="95"/>
    </location>
</feature>
<dbReference type="RefSeq" id="WP_187072188.1">
    <property type="nucleotide sequence ID" value="NZ_JACRYL010000013.1"/>
</dbReference>
<protein>
    <submittedName>
        <fullName evidence="2">Pr6Pr family membrane protein</fullName>
    </submittedName>
</protein>
<name>A0ABR7KUG1_9SPHI</name>
<keyword evidence="3" id="KW-1185">Reference proteome</keyword>
<feature type="transmembrane region" description="Helical" evidence="1">
    <location>
        <begin position="46"/>
        <end position="66"/>
    </location>
</feature>
<feature type="transmembrane region" description="Helical" evidence="1">
    <location>
        <begin position="115"/>
        <end position="132"/>
    </location>
</feature>
<reference evidence="2 3" key="1">
    <citation type="submission" date="2020-08" db="EMBL/GenBank/DDBJ databases">
        <authorList>
            <person name="Sun Q."/>
            <person name="Inoue M."/>
        </authorList>
    </citation>
    <scope>NUCLEOTIDE SEQUENCE [LARGE SCALE GENOMIC DNA]</scope>
    <source>
        <strain evidence="2 3">CCM 8938</strain>
    </source>
</reference>
<gene>
    <name evidence="2" type="ORF">H7U22_15120</name>
</gene>
<feature type="transmembrane region" description="Helical" evidence="1">
    <location>
        <begin position="144"/>
        <end position="162"/>
    </location>
</feature>
<comment type="caution">
    <text evidence="2">The sequence shown here is derived from an EMBL/GenBank/DDBJ whole genome shotgun (WGS) entry which is preliminary data.</text>
</comment>
<evidence type="ECO:0000256" key="1">
    <source>
        <dbReference type="SAM" id="Phobius"/>
    </source>
</evidence>
<dbReference type="Proteomes" id="UP000652755">
    <property type="component" value="Unassembled WGS sequence"/>
</dbReference>
<sequence>MNSLTGRKVFIMLAALIAWFAISLQFNVSLKLFNGDYSATLKLFLSYFTVTTNIIVALCFTTLWLFEESSLGKFFAKSTTLTAITVYITVVSLVYNAILRGLVSPVGWARVADEMLHVVDPLIFIAFWIFYVDKTKLEYKEAKIWMIYPLLYVVFVVIRGAIVGQYPYPFINVTDLGYPKATINAIVVLIIFYLLSLFLIFIGKKVTHKD</sequence>
<organism evidence="2 3">
    <name type="scientific">Pedobacter fastidiosus</name>
    <dbReference type="NCBI Taxonomy" id="2765361"/>
    <lineage>
        <taxon>Bacteria</taxon>
        <taxon>Pseudomonadati</taxon>
        <taxon>Bacteroidota</taxon>
        <taxon>Sphingobacteriia</taxon>
        <taxon>Sphingobacteriales</taxon>
        <taxon>Sphingobacteriaceae</taxon>
        <taxon>Pedobacter</taxon>
    </lineage>
</organism>
<evidence type="ECO:0000313" key="3">
    <source>
        <dbReference type="Proteomes" id="UP000652755"/>
    </source>
</evidence>
<feature type="transmembrane region" description="Helical" evidence="1">
    <location>
        <begin position="182"/>
        <end position="202"/>
    </location>
</feature>
<feature type="transmembrane region" description="Helical" evidence="1">
    <location>
        <begin position="9"/>
        <end position="26"/>
    </location>
</feature>
<keyword evidence="1" id="KW-1133">Transmembrane helix</keyword>